<sequence length="292" mass="33794">MYTYSLKKLPKNTVEISVLLPKQDIEKYYSEAFKKISAQTEIQGFRKGKAPKHLIEKQLKREVIYEEIIRGALPQIYEEILKKEQLKPVISPKIELVKAKENEDWEVKITVAEKPVVKLASYKDIILKVKAEKKKGDIWVPGKGAVEAKETNEVREKKKQSLLNSILGELLKQSEAEIPDLIIEGELERRLSNLLSDIRKIGLTVDAYLKSKNITQEQLKKSFRKEIEDTYKLEFLLSEVADKENITVKQEEIDKLFQTIQDPKEKEVAKANSYFYASILRKQKTLDYLLGV</sequence>
<evidence type="ECO:0000313" key="6">
    <source>
        <dbReference type="Proteomes" id="UP000177026"/>
    </source>
</evidence>
<dbReference type="InterPro" id="IPR008880">
    <property type="entry name" value="Trigger_fac_C"/>
</dbReference>
<dbReference type="InterPro" id="IPR008881">
    <property type="entry name" value="Trigger_fac_ribosome-bd_bac"/>
</dbReference>
<dbReference type="AlphaFoldDB" id="A0A1F7GL09"/>
<evidence type="ECO:0000256" key="1">
    <source>
        <dbReference type="ARBA" id="ARBA00023110"/>
    </source>
</evidence>
<dbReference type="Pfam" id="PF05698">
    <property type="entry name" value="Trigger_C"/>
    <property type="match status" value="1"/>
</dbReference>
<feature type="domain" description="Trigger factor ribosome-binding bacterial" evidence="3">
    <location>
        <begin position="5"/>
        <end position="131"/>
    </location>
</feature>
<dbReference type="InterPro" id="IPR036611">
    <property type="entry name" value="Trigger_fac_ribosome-bd_sf"/>
</dbReference>
<accession>A0A1F7GL09</accession>
<dbReference type="GO" id="GO:0003755">
    <property type="term" value="F:peptidyl-prolyl cis-trans isomerase activity"/>
    <property type="evidence" value="ECO:0007669"/>
    <property type="project" value="UniProtKB-KW"/>
</dbReference>
<protein>
    <submittedName>
        <fullName evidence="5">Uncharacterized protein</fullName>
    </submittedName>
</protein>
<proteinExistence type="predicted"/>
<dbReference type="SUPFAM" id="SSF102735">
    <property type="entry name" value="Trigger factor ribosome-binding domain"/>
    <property type="match status" value="1"/>
</dbReference>
<reference evidence="5 6" key="1">
    <citation type="journal article" date="2016" name="Nat. Commun.">
        <title>Thousands of microbial genomes shed light on interconnected biogeochemical processes in an aquifer system.</title>
        <authorList>
            <person name="Anantharaman K."/>
            <person name="Brown C.T."/>
            <person name="Hug L.A."/>
            <person name="Sharon I."/>
            <person name="Castelle C.J."/>
            <person name="Probst A.J."/>
            <person name="Thomas B.C."/>
            <person name="Singh A."/>
            <person name="Wilkins M.J."/>
            <person name="Karaoz U."/>
            <person name="Brodie E.L."/>
            <person name="Williams K.H."/>
            <person name="Hubbard S.S."/>
            <person name="Banfield J.F."/>
        </authorList>
    </citation>
    <scope>NUCLEOTIDE SEQUENCE [LARGE SCALE GENOMIC DNA]</scope>
</reference>
<keyword evidence="1" id="KW-0697">Rotamase</keyword>
<evidence type="ECO:0000259" key="3">
    <source>
        <dbReference type="Pfam" id="PF05697"/>
    </source>
</evidence>
<dbReference type="Gene3D" id="1.10.3120.10">
    <property type="entry name" value="Trigger factor, C-terminal domain"/>
    <property type="match status" value="1"/>
</dbReference>
<dbReference type="InterPro" id="IPR027304">
    <property type="entry name" value="Trigger_fact/SurA_dom_sf"/>
</dbReference>
<dbReference type="EMBL" id="MFZI01000045">
    <property type="protein sequence ID" value="OGK19633.1"/>
    <property type="molecule type" value="Genomic_DNA"/>
</dbReference>
<feature type="domain" description="Trigger factor C-terminal" evidence="4">
    <location>
        <begin position="151"/>
        <end position="274"/>
    </location>
</feature>
<evidence type="ECO:0000256" key="2">
    <source>
        <dbReference type="ARBA" id="ARBA00023235"/>
    </source>
</evidence>
<dbReference type="Pfam" id="PF05697">
    <property type="entry name" value="Trigger_N"/>
    <property type="match status" value="1"/>
</dbReference>
<evidence type="ECO:0000313" key="5">
    <source>
        <dbReference type="EMBL" id="OGK19633.1"/>
    </source>
</evidence>
<dbReference type="GO" id="GO:0006457">
    <property type="term" value="P:protein folding"/>
    <property type="evidence" value="ECO:0007669"/>
    <property type="project" value="InterPro"/>
</dbReference>
<comment type="caution">
    <text evidence="5">The sequence shown here is derived from an EMBL/GenBank/DDBJ whole genome shotgun (WGS) entry which is preliminary data.</text>
</comment>
<gene>
    <name evidence="5" type="ORF">A2866_06720</name>
</gene>
<organism evidence="5 6">
    <name type="scientific">Candidatus Roizmanbacteria bacterium RIFCSPHIGHO2_01_FULL_39_8</name>
    <dbReference type="NCBI Taxonomy" id="1802033"/>
    <lineage>
        <taxon>Bacteria</taxon>
        <taxon>Candidatus Roizmaniibacteriota</taxon>
    </lineage>
</organism>
<keyword evidence="2" id="KW-0413">Isomerase</keyword>
<evidence type="ECO:0000259" key="4">
    <source>
        <dbReference type="Pfam" id="PF05698"/>
    </source>
</evidence>
<dbReference type="Proteomes" id="UP000177026">
    <property type="component" value="Unassembled WGS sequence"/>
</dbReference>
<dbReference type="GO" id="GO:0015031">
    <property type="term" value="P:protein transport"/>
    <property type="evidence" value="ECO:0007669"/>
    <property type="project" value="InterPro"/>
</dbReference>
<name>A0A1F7GL09_9BACT</name>
<dbReference type="Gene3D" id="3.30.70.1050">
    <property type="entry name" value="Trigger factor ribosome-binding domain"/>
    <property type="match status" value="1"/>
</dbReference>
<dbReference type="InterPro" id="IPR037041">
    <property type="entry name" value="Trigger_fac_C_sf"/>
</dbReference>
<dbReference type="SUPFAM" id="SSF109998">
    <property type="entry name" value="Triger factor/SurA peptide-binding domain-like"/>
    <property type="match status" value="1"/>
</dbReference>